<protein>
    <submittedName>
        <fullName evidence="5">MarR family transcriptional regulator</fullName>
    </submittedName>
</protein>
<evidence type="ECO:0000313" key="6">
    <source>
        <dbReference type="Proteomes" id="UP000623681"/>
    </source>
</evidence>
<dbReference type="SMART" id="SM00347">
    <property type="entry name" value="HTH_MARR"/>
    <property type="match status" value="1"/>
</dbReference>
<organism evidence="5 6">
    <name type="scientific">Clostridium paridis</name>
    <dbReference type="NCBI Taxonomy" id="2803863"/>
    <lineage>
        <taxon>Bacteria</taxon>
        <taxon>Bacillati</taxon>
        <taxon>Bacillota</taxon>
        <taxon>Clostridia</taxon>
        <taxon>Eubacteriales</taxon>
        <taxon>Clostridiaceae</taxon>
        <taxon>Clostridium</taxon>
    </lineage>
</organism>
<reference evidence="5" key="1">
    <citation type="submission" date="2021-01" db="EMBL/GenBank/DDBJ databases">
        <title>Genome public.</title>
        <authorList>
            <person name="Liu C."/>
            <person name="Sun Q."/>
        </authorList>
    </citation>
    <scope>NUCLEOTIDE SEQUENCE</scope>
    <source>
        <strain evidence="5">YIM B02565</strain>
    </source>
</reference>
<dbReference type="GO" id="GO:0003677">
    <property type="term" value="F:DNA binding"/>
    <property type="evidence" value="ECO:0007669"/>
    <property type="project" value="UniProtKB-KW"/>
</dbReference>
<evidence type="ECO:0000256" key="2">
    <source>
        <dbReference type="ARBA" id="ARBA00023125"/>
    </source>
</evidence>
<gene>
    <name evidence="5" type="ORF">JK634_08970</name>
</gene>
<evidence type="ECO:0000259" key="4">
    <source>
        <dbReference type="PROSITE" id="PS50995"/>
    </source>
</evidence>
<dbReference type="Gene3D" id="1.10.10.10">
    <property type="entry name" value="Winged helix-like DNA-binding domain superfamily/Winged helix DNA-binding domain"/>
    <property type="match status" value="1"/>
</dbReference>
<keyword evidence="1" id="KW-0805">Transcription regulation</keyword>
<dbReference type="RefSeq" id="WP_202767317.1">
    <property type="nucleotide sequence ID" value="NZ_JAESWA010000022.1"/>
</dbReference>
<evidence type="ECO:0000256" key="1">
    <source>
        <dbReference type="ARBA" id="ARBA00023015"/>
    </source>
</evidence>
<dbReference type="Pfam" id="PF01047">
    <property type="entry name" value="MarR"/>
    <property type="match status" value="1"/>
</dbReference>
<dbReference type="AlphaFoldDB" id="A0A937FI26"/>
<dbReference type="EMBL" id="JAESWA010000022">
    <property type="protein sequence ID" value="MBL4931936.1"/>
    <property type="molecule type" value="Genomic_DNA"/>
</dbReference>
<dbReference type="PANTHER" id="PTHR42756:SF1">
    <property type="entry name" value="TRANSCRIPTIONAL REPRESSOR OF EMRAB OPERON"/>
    <property type="match status" value="1"/>
</dbReference>
<accession>A0A937FI26</accession>
<dbReference type="InterPro" id="IPR036388">
    <property type="entry name" value="WH-like_DNA-bd_sf"/>
</dbReference>
<evidence type="ECO:0000256" key="3">
    <source>
        <dbReference type="ARBA" id="ARBA00023163"/>
    </source>
</evidence>
<dbReference type="PROSITE" id="PS50995">
    <property type="entry name" value="HTH_MARR_2"/>
    <property type="match status" value="1"/>
</dbReference>
<name>A0A937FI26_9CLOT</name>
<keyword evidence="6" id="KW-1185">Reference proteome</keyword>
<dbReference type="GO" id="GO:0003700">
    <property type="term" value="F:DNA-binding transcription factor activity"/>
    <property type="evidence" value="ECO:0007669"/>
    <property type="project" value="InterPro"/>
</dbReference>
<dbReference type="SUPFAM" id="SSF46785">
    <property type="entry name" value="Winged helix' DNA-binding domain"/>
    <property type="match status" value="1"/>
</dbReference>
<keyword evidence="2" id="KW-0238">DNA-binding</keyword>
<feature type="domain" description="HTH marR-type" evidence="4">
    <location>
        <begin position="1"/>
        <end position="141"/>
    </location>
</feature>
<evidence type="ECO:0000313" key="5">
    <source>
        <dbReference type="EMBL" id="MBL4931936.1"/>
    </source>
</evidence>
<dbReference type="InterPro" id="IPR000835">
    <property type="entry name" value="HTH_MarR-typ"/>
</dbReference>
<dbReference type="Proteomes" id="UP000623681">
    <property type="component" value="Unassembled WGS sequence"/>
</dbReference>
<keyword evidence="3" id="KW-0804">Transcription</keyword>
<sequence length="164" mass="19268">MSHNETFTFESLIFNYIDELKFLLFPDQWSNAFLDYSKNEILTLLILYRKKNVNMSEIAEYINAPLNTATGVVGRLEKKMMVERKRDSLDRRVVNIVLTEKGNLFMEEEKKSFEYYFKEIFNSLTAEEKAAAMSIFNKTLSILKKGKSKDDEKSPKKVKRIIIE</sequence>
<comment type="caution">
    <text evidence="5">The sequence shown here is derived from an EMBL/GenBank/DDBJ whole genome shotgun (WGS) entry which is preliminary data.</text>
</comment>
<proteinExistence type="predicted"/>
<dbReference type="PANTHER" id="PTHR42756">
    <property type="entry name" value="TRANSCRIPTIONAL REGULATOR, MARR"/>
    <property type="match status" value="1"/>
</dbReference>
<dbReference type="InterPro" id="IPR036390">
    <property type="entry name" value="WH_DNA-bd_sf"/>
</dbReference>
<dbReference type="PRINTS" id="PR00598">
    <property type="entry name" value="HTHMARR"/>
</dbReference>